<proteinExistence type="predicted"/>
<evidence type="ECO:0000313" key="2">
    <source>
        <dbReference type="EMBL" id="GLD75008.1"/>
    </source>
</evidence>
<dbReference type="GO" id="GO:0016301">
    <property type="term" value="F:kinase activity"/>
    <property type="evidence" value="ECO:0007669"/>
    <property type="project" value="UniProtKB-KW"/>
</dbReference>
<dbReference type="AlphaFoldDB" id="A0AAD3NM97"/>
<organism evidence="2 3">
    <name type="scientific">Lates japonicus</name>
    <name type="common">Japanese lates</name>
    <dbReference type="NCBI Taxonomy" id="270547"/>
    <lineage>
        <taxon>Eukaryota</taxon>
        <taxon>Metazoa</taxon>
        <taxon>Chordata</taxon>
        <taxon>Craniata</taxon>
        <taxon>Vertebrata</taxon>
        <taxon>Euteleostomi</taxon>
        <taxon>Actinopterygii</taxon>
        <taxon>Neopterygii</taxon>
        <taxon>Teleostei</taxon>
        <taxon>Neoteleostei</taxon>
        <taxon>Acanthomorphata</taxon>
        <taxon>Carangaria</taxon>
        <taxon>Carangaria incertae sedis</taxon>
        <taxon>Centropomidae</taxon>
        <taxon>Lates</taxon>
    </lineage>
</organism>
<feature type="compositionally biased region" description="Basic and acidic residues" evidence="1">
    <location>
        <begin position="79"/>
        <end position="88"/>
    </location>
</feature>
<evidence type="ECO:0000313" key="3">
    <source>
        <dbReference type="Proteomes" id="UP001279410"/>
    </source>
</evidence>
<protein>
    <submittedName>
        <fullName evidence="2">NUAK family SNF1-like kinase 1</fullName>
    </submittedName>
</protein>
<dbReference type="EMBL" id="BRZM01002646">
    <property type="protein sequence ID" value="GLD75008.1"/>
    <property type="molecule type" value="Genomic_DNA"/>
</dbReference>
<dbReference type="Proteomes" id="UP001279410">
    <property type="component" value="Unassembled WGS sequence"/>
</dbReference>
<keyword evidence="3" id="KW-1185">Reference proteome</keyword>
<gene>
    <name evidence="2" type="ORF">AKAME5_002634100</name>
</gene>
<reference evidence="2" key="1">
    <citation type="submission" date="2022-08" db="EMBL/GenBank/DDBJ databases">
        <title>Genome sequencing of akame (Lates japonicus).</title>
        <authorList>
            <person name="Hashiguchi Y."/>
            <person name="Takahashi H."/>
        </authorList>
    </citation>
    <scope>NUCLEOTIDE SEQUENCE</scope>
    <source>
        <strain evidence="2">Kochi</strain>
    </source>
</reference>
<keyword evidence="2" id="KW-0808">Transferase</keyword>
<comment type="caution">
    <text evidence="2">The sequence shown here is derived from an EMBL/GenBank/DDBJ whole genome shotgun (WGS) entry which is preliminary data.</text>
</comment>
<sequence>MAVDPECLSPESSRPTQCSHHPFYFSLPLKSDRGGGGGGGGGGRARGGMSSLSQPSSKMPKKGILKNLYGGESGYGSPSDRRGLWSRS</sequence>
<feature type="region of interest" description="Disordered" evidence="1">
    <location>
        <begin position="1"/>
        <end position="88"/>
    </location>
</feature>
<feature type="compositionally biased region" description="Gly residues" evidence="1">
    <location>
        <begin position="34"/>
        <end position="46"/>
    </location>
</feature>
<name>A0AAD3NM97_LATJO</name>
<keyword evidence="2" id="KW-0418">Kinase</keyword>
<evidence type="ECO:0000256" key="1">
    <source>
        <dbReference type="SAM" id="MobiDB-lite"/>
    </source>
</evidence>
<feature type="compositionally biased region" description="Polar residues" evidence="1">
    <location>
        <begin position="10"/>
        <end position="19"/>
    </location>
</feature>
<accession>A0AAD3NM97</accession>